<organism evidence="2 3">
    <name type="scientific">Sphaerobolus stellatus (strain SS14)</name>
    <dbReference type="NCBI Taxonomy" id="990650"/>
    <lineage>
        <taxon>Eukaryota</taxon>
        <taxon>Fungi</taxon>
        <taxon>Dikarya</taxon>
        <taxon>Basidiomycota</taxon>
        <taxon>Agaricomycotina</taxon>
        <taxon>Agaricomycetes</taxon>
        <taxon>Phallomycetidae</taxon>
        <taxon>Geastrales</taxon>
        <taxon>Sphaerobolaceae</taxon>
        <taxon>Sphaerobolus</taxon>
    </lineage>
</organism>
<proteinExistence type="predicted"/>
<dbReference type="EMBL" id="KN837129">
    <property type="protein sequence ID" value="KIJ42478.1"/>
    <property type="molecule type" value="Genomic_DNA"/>
</dbReference>
<feature type="non-terminal residue" evidence="2">
    <location>
        <position position="1"/>
    </location>
</feature>
<protein>
    <submittedName>
        <fullName evidence="2">Uncharacterized protein</fullName>
    </submittedName>
</protein>
<dbReference type="AlphaFoldDB" id="A0A0C9UHF9"/>
<dbReference type="OrthoDB" id="2548432at2759"/>
<keyword evidence="1" id="KW-0472">Membrane</keyword>
<feature type="non-terminal residue" evidence="2">
    <location>
        <position position="168"/>
    </location>
</feature>
<feature type="transmembrane region" description="Helical" evidence="1">
    <location>
        <begin position="47"/>
        <end position="68"/>
    </location>
</feature>
<name>A0A0C9UHF9_SPHS4</name>
<feature type="transmembrane region" description="Helical" evidence="1">
    <location>
        <begin position="126"/>
        <end position="147"/>
    </location>
</feature>
<dbReference type="HOGENOM" id="CLU_099534_0_1_1"/>
<keyword evidence="3" id="KW-1185">Reference proteome</keyword>
<gene>
    <name evidence="2" type="ORF">M422DRAFT_83986</name>
</gene>
<feature type="transmembrane region" description="Helical" evidence="1">
    <location>
        <begin position="21"/>
        <end position="41"/>
    </location>
</feature>
<evidence type="ECO:0000256" key="1">
    <source>
        <dbReference type="SAM" id="Phobius"/>
    </source>
</evidence>
<keyword evidence="1" id="KW-0812">Transmembrane</keyword>
<sequence>IPPPPAGLNYIAVIKPSLVDLLLNTAGGAILLPLLCTLFIFSDHKIWRTAIFWCNLMAILTGITLSVLGIKEQITVILSPMISVPARLLNVYGTLSAVLPIFTDAIPLLRVLTVYPPRSIPVHASVYIYVPIILIKIGRLTNVILFLKLWFSSVASGGSPVILGKIAW</sequence>
<accession>A0A0C9UHF9</accession>
<feature type="transmembrane region" description="Helical" evidence="1">
    <location>
        <begin position="89"/>
        <end position="106"/>
    </location>
</feature>
<evidence type="ECO:0000313" key="3">
    <source>
        <dbReference type="Proteomes" id="UP000054279"/>
    </source>
</evidence>
<keyword evidence="1" id="KW-1133">Transmembrane helix</keyword>
<dbReference type="Proteomes" id="UP000054279">
    <property type="component" value="Unassembled WGS sequence"/>
</dbReference>
<reference evidence="2 3" key="1">
    <citation type="submission" date="2014-06" db="EMBL/GenBank/DDBJ databases">
        <title>Evolutionary Origins and Diversification of the Mycorrhizal Mutualists.</title>
        <authorList>
            <consortium name="DOE Joint Genome Institute"/>
            <consortium name="Mycorrhizal Genomics Consortium"/>
            <person name="Kohler A."/>
            <person name="Kuo A."/>
            <person name="Nagy L.G."/>
            <person name="Floudas D."/>
            <person name="Copeland A."/>
            <person name="Barry K.W."/>
            <person name="Cichocki N."/>
            <person name="Veneault-Fourrey C."/>
            <person name="LaButti K."/>
            <person name="Lindquist E.A."/>
            <person name="Lipzen A."/>
            <person name="Lundell T."/>
            <person name="Morin E."/>
            <person name="Murat C."/>
            <person name="Riley R."/>
            <person name="Ohm R."/>
            <person name="Sun H."/>
            <person name="Tunlid A."/>
            <person name="Henrissat B."/>
            <person name="Grigoriev I.V."/>
            <person name="Hibbett D.S."/>
            <person name="Martin F."/>
        </authorList>
    </citation>
    <scope>NUCLEOTIDE SEQUENCE [LARGE SCALE GENOMIC DNA]</scope>
    <source>
        <strain evidence="2 3">SS14</strain>
    </source>
</reference>
<evidence type="ECO:0000313" key="2">
    <source>
        <dbReference type="EMBL" id="KIJ42478.1"/>
    </source>
</evidence>